<organism evidence="1 2">
    <name type="scientific">Mariprofundus ferrinatatus</name>
    <dbReference type="NCBI Taxonomy" id="1921087"/>
    <lineage>
        <taxon>Bacteria</taxon>
        <taxon>Pseudomonadati</taxon>
        <taxon>Pseudomonadota</taxon>
        <taxon>Candidatius Mariprofundia</taxon>
        <taxon>Mariprofundales</taxon>
        <taxon>Mariprofundaceae</taxon>
        <taxon>Mariprofundus</taxon>
    </lineage>
</organism>
<evidence type="ECO:0000313" key="2">
    <source>
        <dbReference type="Proteomes" id="UP000231637"/>
    </source>
</evidence>
<dbReference type="Proteomes" id="UP000231637">
    <property type="component" value="Chromosome"/>
</dbReference>
<dbReference type="OrthoDB" id="5298257at2"/>
<dbReference type="RefSeq" id="WP_100264642.1">
    <property type="nucleotide sequence ID" value="NZ_CP018800.1"/>
</dbReference>
<protein>
    <submittedName>
        <fullName evidence="1">Uncharacterized protein</fullName>
    </submittedName>
</protein>
<dbReference type="KEGG" id="mfn:Ga0123462_0254"/>
<evidence type="ECO:0000313" key="1">
    <source>
        <dbReference type="EMBL" id="ATX81130.1"/>
    </source>
</evidence>
<gene>
    <name evidence="1" type="ORF">Ga0123462_0254</name>
</gene>
<reference evidence="1" key="1">
    <citation type="submission" date="2016-12" db="EMBL/GenBank/DDBJ databases">
        <title>Isolation and genomic insights into novel planktonic Zetaproteobacteria from stratified waters of the Chesapeake Bay.</title>
        <authorList>
            <person name="McAllister S.M."/>
            <person name="Kato S."/>
            <person name="Chan C.S."/>
            <person name="Chiu B.K."/>
            <person name="Field E.K."/>
        </authorList>
    </citation>
    <scope>NUCLEOTIDE SEQUENCE [LARGE SCALE GENOMIC DNA]</scope>
    <source>
        <strain evidence="1">CP-8</strain>
    </source>
</reference>
<dbReference type="EMBL" id="CP018800">
    <property type="protein sequence ID" value="ATX81130.1"/>
    <property type="molecule type" value="Genomic_DNA"/>
</dbReference>
<keyword evidence="2" id="KW-1185">Reference proteome</keyword>
<name>A0A2K8L1D4_9PROT</name>
<dbReference type="AlphaFoldDB" id="A0A2K8L1D4"/>
<proteinExistence type="predicted"/>
<sequence>MFIRVEKKTLEEKIISSEEMVRVLESDLKPDEVDEALTDMVLGTYEHRTATAIYKYRA</sequence>
<accession>A0A2K8L1D4</accession>